<organism evidence="1">
    <name type="scientific">marine sediment metagenome</name>
    <dbReference type="NCBI Taxonomy" id="412755"/>
    <lineage>
        <taxon>unclassified sequences</taxon>
        <taxon>metagenomes</taxon>
        <taxon>ecological metagenomes</taxon>
    </lineage>
</organism>
<name>X1AP64_9ZZZZ</name>
<dbReference type="AlphaFoldDB" id="X1AP64"/>
<comment type="caution">
    <text evidence="1">The sequence shown here is derived from an EMBL/GenBank/DDBJ whole genome shotgun (WGS) entry which is preliminary data.</text>
</comment>
<sequence length="75" mass="9081">MGKYDNLKILKKRTASTISQCQICKEFIKEGDDYYSEEIQDRFLNFLHRKKFCLNCVERFKKQLPPIFGENKKER</sequence>
<evidence type="ECO:0000313" key="1">
    <source>
        <dbReference type="EMBL" id="GAG84560.1"/>
    </source>
</evidence>
<protein>
    <submittedName>
        <fullName evidence="1">Uncharacterized protein</fullName>
    </submittedName>
</protein>
<reference evidence="1" key="1">
    <citation type="journal article" date="2014" name="Front. Microbiol.">
        <title>High frequency of phylogenetically diverse reductive dehalogenase-homologous genes in deep subseafloor sedimentary metagenomes.</title>
        <authorList>
            <person name="Kawai M."/>
            <person name="Futagami T."/>
            <person name="Toyoda A."/>
            <person name="Takaki Y."/>
            <person name="Nishi S."/>
            <person name="Hori S."/>
            <person name="Arai W."/>
            <person name="Tsubouchi T."/>
            <person name="Morono Y."/>
            <person name="Uchiyama I."/>
            <person name="Ito T."/>
            <person name="Fujiyama A."/>
            <person name="Inagaki F."/>
            <person name="Takami H."/>
        </authorList>
    </citation>
    <scope>NUCLEOTIDE SEQUENCE</scope>
    <source>
        <strain evidence="1">Expedition CK06-06</strain>
    </source>
</reference>
<proteinExistence type="predicted"/>
<dbReference type="EMBL" id="BART01016660">
    <property type="protein sequence ID" value="GAG84560.1"/>
    <property type="molecule type" value="Genomic_DNA"/>
</dbReference>
<accession>X1AP64</accession>
<gene>
    <name evidence="1" type="ORF">S01H4_31974</name>
</gene>